<dbReference type="GeneID" id="7443869"/>
<proteinExistence type="predicted"/>
<dbReference type="RefSeq" id="XP_002295026.1">
    <property type="nucleotide sequence ID" value="XM_002294990.1"/>
</dbReference>
<dbReference type="InParanoid" id="B8CFI3"/>
<sequence>MSYCHLCSNGEANLLYTFGGDFVGGGSDRSNLNDWQNNPNLVGNVSYEAKRVPKTMWDHVSSRGSCVDVTDPPPPTPTQSPTPPAPTVSPTTAAPTKTPVVAVYDSQLGAPKCATVGSTCDSGPTLLNGRGTMSNGNEPNRPNTADACNDGNSGSYHSDESIDRVTGGSYDDVDDLVFAVTGANQQPNHSGSYQSSHRTALKSSLGQSYQTTNQQPNHSGSYQSSHRTALKSSFGQSYQTTHQSANHSIPNSQPCYERTYFSTHQSTSHSISNQPTSYSIPYRYSSDTFSYDEYTSSFSCSLRQQSRCSAL</sequence>
<protein>
    <submittedName>
        <fullName evidence="2">Uncharacterized protein</fullName>
    </submittedName>
</protein>
<feature type="region of interest" description="Disordered" evidence="1">
    <location>
        <begin position="120"/>
        <end position="168"/>
    </location>
</feature>
<dbReference type="Proteomes" id="UP000001449">
    <property type="component" value="Chromosome 22"/>
</dbReference>
<dbReference type="KEGG" id="tps:THAPSDRAFT_264804"/>
<dbReference type="HOGENOM" id="CLU_895714_0_0_1"/>
<reference evidence="2 3" key="1">
    <citation type="journal article" date="2004" name="Science">
        <title>The genome of the diatom Thalassiosira pseudonana: ecology, evolution, and metabolism.</title>
        <authorList>
            <person name="Armbrust E.V."/>
            <person name="Berges J.A."/>
            <person name="Bowler C."/>
            <person name="Green B.R."/>
            <person name="Martinez D."/>
            <person name="Putnam N.H."/>
            <person name="Zhou S."/>
            <person name="Allen A.E."/>
            <person name="Apt K.E."/>
            <person name="Bechner M."/>
            <person name="Brzezinski M.A."/>
            <person name="Chaal B.K."/>
            <person name="Chiovitti A."/>
            <person name="Davis A.K."/>
            <person name="Demarest M.S."/>
            <person name="Detter J.C."/>
            <person name="Glavina T."/>
            <person name="Goodstein D."/>
            <person name="Hadi M.Z."/>
            <person name="Hellsten U."/>
            <person name="Hildebrand M."/>
            <person name="Jenkins B.D."/>
            <person name="Jurka J."/>
            <person name="Kapitonov V.V."/>
            <person name="Kroger N."/>
            <person name="Lau W.W."/>
            <person name="Lane T.W."/>
            <person name="Larimer F.W."/>
            <person name="Lippmeier J.C."/>
            <person name="Lucas S."/>
            <person name="Medina M."/>
            <person name="Montsant A."/>
            <person name="Obornik M."/>
            <person name="Parker M.S."/>
            <person name="Palenik B."/>
            <person name="Pazour G.J."/>
            <person name="Richardson P.M."/>
            <person name="Rynearson T.A."/>
            <person name="Saito M.A."/>
            <person name="Schwartz D.C."/>
            <person name="Thamatrakoln K."/>
            <person name="Valentin K."/>
            <person name="Vardi A."/>
            <person name="Wilkerson F.P."/>
            <person name="Rokhsar D.S."/>
        </authorList>
    </citation>
    <scope>NUCLEOTIDE SEQUENCE [LARGE SCALE GENOMIC DNA]</scope>
    <source>
        <strain evidence="2 3">CCMP1335</strain>
    </source>
</reference>
<dbReference type="EMBL" id="CM000653">
    <property type="protein sequence ID" value="EED87806.1"/>
    <property type="molecule type" value="Genomic_DNA"/>
</dbReference>
<evidence type="ECO:0000313" key="3">
    <source>
        <dbReference type="Proteomes" id="UP000001449"/>
    </source>
</evidence>
<gene>
    <name evidence="2" type="ORF">THAPSDRAFT_264804</name>
</gene>
<reference evidence="2 3" key="2">
    <citation type="journal article" date="2008" name="Nature">
        <title>The Phaeodactylum genome reveals the evolutionary history of diatom genomes.</title>
        <authorList>
            <person name="Bowler C."/>
            <person name="Allen A.E."/>
            <person name="Badger J.H."/>
            <person name="Grimwood J."/>
            <person name="Jabbari K."/>
            <person name="Kuo A."/>
            <person name="Maheswari U."/>
            <person name="Martens C."/>
            <person name="Maumus F."/>
            <person name="Otillar R.P."/>
            <person name="Rayko E."/>
            <person name="Salamov A."/>
            <person name="Vandepoele K."/>
            <person name="Beszteri B."/>
            <person name="Gruber A."/>
            <person name="Heijde M."/>
            <person name="Katinka M."/>
            <person name="Mock T."/>
            <person name="Valentin K."/>
            <person name="Verret F."/>
            <person name="Berges J.A."/>
            <person name="Brownlee C."/>
            <person name="Cadoret J.P."/>
            <person name="Chiovitti A."/>
            <person name="Choi C.J."/>
            <person name="Coesel S."/>
            <person name="De Martino A."/>
            <person name="Detter J.C."/>
            <person name="Durkin C."/>
            <person name="Falciatore A."/>
            <person name="Fournet J."/>
            <person name="Haruta M."/>
            <person name="Huysman M.J."/>
            <person name="Jenkins B.D."/>
            <person name="Jiroutova K."/>
            <person name="Jorgensen R.E."/>
            <person name="Joubert Y."/>
            <person name="Kaplan A."/>
            <person name="Kroger N."/>
            <person name="Kroth P.G."/>
            <person name="La Roche J."/>
            <person name="Lindquist E."/>
            <person name="Lommer M."/>
            <person name="Martin-Jezequel V."/>
            <person name="Lopez P.J."/>
            <person name="Lucas S."/>
            <person name="Mangogna M."/>
            <person name="McGinnis K."/>
            <person name="Medlin L.K."/>
            <person name="Montsant A."/>
            <person name="Oudot-Le Secq M.P."/>
            <person name="Napoli C."/>
            <person name="Obornik M."/>
            <person name="Parker M.S."/>
            <person name="Petit J.L."/>
            <person name="Porcel B.M."/>
            <person name="Poulsen N."/>
            <person name="Robison M."/>
            <person name="Rychlewski L."/>
            <person name="Rynearson T.A."/>
            <person name="Schmutz J."/>
            <person name="Shapiro H."/>
            <person name="Siaut M."/>
            <person name="Stanley M."/>
            <person name="Sussman M.R."/>
            <person name="Taylor A.R."/>
            <person name="Vardi A."/>
            <person name="von Dassow P."/>
            <person name="Vyverman W."/>
            <person name="Willis A."/>
            <person name="Wyrwicz L.S."/>
            <person name="Rokhsar D.S."/>
            <person name="Weissenbach J."/>
            <person name="Armbrust E.V."/>
            <person name="Green B.R."/>
            <person name="Van de Peer Y."/>
            <person name="Grigoriev I.V."/>
        </authorList>
    </citation>
    <scope>NUCLEOTIDE SEQUENCE [LARGE SCALE GENOMIC DNA]</scope>
    <source>
        <strain evidence="2 3">CCMP1335</strain>
    </source>
</reference>
<name>B8CFI3_THAPS</name>
<feature type="non-terminal residue" evidence="2">
    <location>
        <position position="1"/>
    </location>
</feature>
<feature type="compositionally biased region" description="Pro residues" evidence="1">
    <location>
        <begin position="71"/>
        <end position="87"/>
    </location>
</feature>
<keyword evidence="3" id="KW-1185">Reference proteome</keyword>
<evidence type="ECO:0000313" key="2">
    <source>
        <dbReference type="EMBL" id="EED87806.1"/>
    </source>
</evidence>
<evidence type="ECO:0000256" key="1">
    <source>
        <dbReference type="SAM" id="MobiDB-lite"/>
    </source>
</evidence>
<feature type="compositionally biased region" description="Polar residues" evidence="1">
    <location>
        <begin position="131"/>
        <end position="143"/>
    </location>
</feature>
<feature type="region of interest" description="Disordered" evidence="1">
    <location>
        <begin position="183"/>
        <end position="253"/>
    </location>
</feature>
<organism evidence="2 3">
    <name type="scientific">Thalassiosira pseudonana</name>
    <name type="common">Marine diatom</name>
    <name type="synonym">Cyclotella nana</name>
    <dbReference type="NCBI Taxonomy" id="35128"/>
    <lineage>
        <taxon>Eukaryota</taxon>
        <taxon>Sar</taxon>
        <taxon>Stramenopiles</taxon>
        <taxon>Ochrophyta</taxon>
        <taxon>Bacillariophyta</taxon>
        <taxon>Coscinodiscophyceae</taxon>
        <taxon>Thalassiosirophycidae</taxon>
        <taxon>Thalassiosirales</taxon>
        <taxon>Thalassiosiraceae</taxon>
        <taxon>Thalassiosira</taxon>
    </lineage>
</organism>
<dbReference type="PaxDb" id="35128-Thaps264804"/>
<dbReference type="AlphaFoldDB" id="B8CFI3"/>
<accession>B8CFI3</accession>
<feature type="region of interest" description="Disordered" evidence="1">
    <location>
        <begin position="62"/>
        <end position="94"/>
    </location>
</feature>